<dbReference type="Proteomes" id="UP001148629">
    <property type="component" value="Unassembled WGS sequence"/>
</dbReference>
<keyword evidence="2" id="KW-1185">Reference proteome</keyword>
<gene>
    <name evidence="1" type="ORF">NM208_g2262</name>
</gene>
<protein>
    <submittedName>
        <fullName evidence="1">Uncharacterized protein</fullName>
    </submittedName>
</protein>
<accession>A0ACC1ST86</accession>
<reference evidence="1" key="1">
    <citation type="submission" date="2022-08" db="EMBL/GenBank/DDBJ databases">
        <title>Genome Sequence of Fusarium decemcellulare.</title>
        <authorList>
            <person name="Buettner E."/>
        </authorList>
    </citation>
    <scope>NUCLEOTIDE SEQUENCE</scope>
    <source>
        <strain evidence="1">Babe19</strain>
    </source>
</reference>
<organism evidence="1 2">
    <name type="scientific">Fusarium decemcellulare</name>
    <dbReference type="NCBI Taxonomy" id="57161"/>
    <lineage>
        <taxon>Eukaryota</taxon>
        <taxon>Fungi</taxon>
        <taxon>Dikarya</taxon>
        <taxon>Ascomycota</taxon>
        <taxon>Pezizomycotina</taxon>
        <taxon>Sordariomycetes</taxon>
        <taxon>Hypocreomycetidae</taxon>
        <taxon>Hypocreales</taxon>
        <taxon>Nectriaceae</taxon>
        <taxon>Fusarium</taxon>
        <taxon>Fusarium decemcellulare species complex</taxon>
    </lineage>
</organism>
<evidence type="ECO:0000313" key="1">
    <source>
        <dbReference type="EMBL" id="KAJ3545930.1"/>
    </source>
</evidence>
<dbReference type="EMBL" id="JANRMS010000132">
    <property type="protein sequence ID" value="KAJ3545930.1"/>
    <property type="molecule type" value="Genomic_DNA"/>
</dbReference>
<evidence type="ECO:0000313" key="2">
    <source>
        <dbReference type="Proteomes" id="UP001148629"/>
    </source>
</evidence>
<comment type="caution">
    <text evidence="1">The sequence shown here is derived from an EMBL/GenBank/DDBJ whole genome shotgun (WGS) entry which is preliminary data.</text>
</comment>
<proteinExistence type="predicted"/>
<name>A0ACC1ST86_9HYPO</name>
<sequence length="387" mass="45755">MACIKEPPCLICGIRLYPRPAKHKIVGPSQWDPKAWRQLGIALLGPTWPKFMKRPTTLILPDDDVTWCFATASSRSRHVHLEPGGERVAIQETIYLQGDEIPEHERYRQRIYLGIHSACKEIANKVMRTERARIRSLGDLWMTLERRSQNSQYQPYRRVKAPFLPLIPCQIPGHRVFLELYNYYIPQSFIYHKNPKIPFFCPNSGPIKCDKWWDCDPLHIPKLTESILANLKPYKPTTPSRQLAHFDRLPQNIKKYIMVLTINHLIDTDGYIWGVSPFDCTYLVPQVYWKEAFLRIPFLWDIDRDAVNSMSGSDFDWEKLTRRIISTPETTMEPHLHEEYPKAWSYKDLRLSLPFGFTNRRRIWQILEEMFPNDVGMRHYMEREESP</sequence>